<feature type="domain" description="XLF-like N-terminal" evidence="9">
    <location>
        <begin position="5"/>
        <end position="123"/>
    </location>
</feature>
<keyword evidence="4" id="KW-0234">DNA repair</keyword>
<dbReference type="InterPro" id="IPR038051">
    <property type="entry name" value="XRCC4-like_N_sf"/>
</dbReference>
<dbReference type="RefSeq" id="XP_024700949.1">
    <property type="nucleotide sequence ID" value="XM_024851754.1"/>
</dbReference>
<protein>
    <recommendedName>
        <fullName evidence="7">Non-homologous end-joining factor 1</fullName>
    </recommendedName>
</protein>
<evidence type="ECO:0000256" key="2">
    <source>
        <dbReference type="ARBA" id="ARBA00022763"/>
    </source>
</evidence>
<keyword evidence="2" id="KW-0227">DNA damage</keyword>
<evidence type="ECO:0000259" key="10">
    <source>
        <dbReference type="Pfam" id="PF21928"/>
    </source>
</evidence>
<feature type="compositionally biased region" description="Low complexity" evidence="8">
    <location>
        <begin position="414"/>
        <end position="427"/>
    </location>
</feature>
<dbReference type="PANTHER" id="PTHR32235:SF1">
    <property type="entry name" value="NON-HOMOLOGOUS END-JOINING FACTOR 1"/>
    <property type="match status" value="1"/>
</dbReference>
<dbReference type="STRING" id="1392250.A0A2I2FYE2"/>
<dbReference type="Pfam" id="PF21928">
    <property type="entry name" value="XLF_CC"/>
    <property type="match status" value="1"/>
</dbReference>
<evidence type="ECO:0000256" key="4">
    <source>
        <dbReference type="ARBA" id="ARBA00023204"/>
    </source>
</evidence>
<feature type="compositionally biased region" description="Low complexity" evidence="8">
    <location>
        <begin position="494"/>
        <end position="503"/>
    </location>
</feature>
<dbReference type="InterPro" id="IPR015381">
    <property type="entry name" value="XLF-like_N"/>
</dbReference>
<dbReference type="VEuPathDB" id="FungiDB:P170DRAFT_457950"/>
<evidence type="ECO:0000259" key="9">
    <source>
        <dbReference type="Pfam" id="PF09302"/>
    </source>
</evidence>
<feature type="compositionally biased region" description="Basic and acidic residues" evidence="8">
    <location>
        <begin position="584"/>
        <end position="600"/>
    </location>
</feature>
<dbReference type="CDD" id="cd22285">
    <property type="entry name" value="HD_XLF_N"/>
    <property type="match status" value="1"/>
</dbReference>
<feature type="compositionally biased region" description="Low complexity" evidence="8">
    <location>
        <begin position="532"/>
        <end position="550"/>
    </location>
</feature>
<dbReference type="EMBL" id="MSFO01000007">
    <property type="protein sequence ID" value="PLB45647.1"/>
    <property type="molecule type" value="Genomic_DNA"/>
</dbReference>
<feature type="compositionally biased region" description="Basic and acidic residues" evidence="8">
    <location>
        <begin position="302"/>
        <end position="332"/>
    </location>
</feature>
<evidence type="ECO:0000256" key="5">
    <source>
        <dbReference type="ARBA" id="ARBA00023242"/>
    </source>
</evidence>
<feature type="compositionally biased region" description="Acidic residues" evidence="8">
    <location>
        <begin position="390"/>
        <end position="400"/>
    </location>
</feature>
<evidence type="ECO:0000256" key="8">
    <source>
        <dbReference type="SAM" id="MobiDB-lite"/>
    </source>
</evidence>
<dbReference type="PANTHER" id="PTHR32235">
    <property type="entry name" value="NON-HOMOLOGOUS END-JOINING FACTOR 1"/>
    <property type="match status" value="1"/>
</dbReference>
<dbReference type="GO" id="GO:0006303">
    <property type="term" value="P:double-strand break repair via nonhomologous end joining"/>
    <property type="evidence" value="ECO:0007669"/>
    <property type="project" value="TreeGrafter"/>
</dbReference>
<dbReference type="Proteomes" id="UP000234275">
    <property type="component" value="Unassembled WGS sequence"/>
</dbReference>
<evidence type="ECO:0000256" key="7">
    <source>
        <dbReference type="ARBA" id="ARBA00044529"/>
    </source>
</evidence>
<dbReference type="GeneID" id="36559453"/>
<feature type="compositionally biased region" description="Polar residues" evidence="8">
    <location>
        <begin position="364"/>
        <end position="389"/>
    </location>
</feature>
<dbReference type="OrthoDB" id="2155935at2759"/>
<dbReference type="InterPro" id="IPR052287">
    <property type="entry name" value="NHEJ_factor"/>
</dbReference>
<keyword evidence="5" id="KW-0539">Nucleus</keyword>
<dbReference type="GO" id="GO:0045027">
    <property type="term" value="F:DNA end binding"/>
    <property type="evidence" value="ECO:0007669"/>
    <property type="project" value="TreeGrafter"/>
</dbReference>
<evidence type="ECO:0000313" key="12">
    <source>
        <dbReference type="Proteomes" id="UP000234275"/>
    </source>
</evidence>
<evidence type="ECO:0000256" key="6">
    <source>
        <dbReference type="ARBA" id="ARBA00025747"/>
    </source>
</evidence>
<feature type="domain" description="XLF-like coiled-coil region" evidence="10">
    <location>
        <begin position="126"/>
        <end position="178"/>
    </location>
</feature>
<evidence type="ECO:0000256" key="1">
    <source>
        <dbReference type="ARBA" id="ARBA00004123"/>
    </source>
</evidence>
<feature type="region of interest" description="Disordered" evidence="8">
    <location>
        <begin position="273"/>
        <end position="639"/>
    </location>
</feature>
<feature type="region of interest" description="Disordered" evidence="8">
    <location>
        <begin position="240"/>
        <end position="259"/>
    </location>
</feature>
<comment type="caution">
    <text evidence="11">The sequence shown here is derived from an EMBL/GenBank/DDBJ whole genome shotgun (WGS) entry which is preliminary data.</text>
</comment>
<accession>A0A2I2FYE2</accession>
<comment type="similarity">
    <text evidence="6">Belongs to the XRCC4-XLF family. XLF subfamily.</text>
</comment>
<gene>
    <name evidence="11" type="ORF">P170DRAFT_457950</name>
</gene>
<feature type="compositionally biased region" description="Basic and acidic residues" evidence="8">
    <location>
        <begin position="610"/>
        <end position="623"/>
    </location>
</feature>
<comment type="subcellular location">
    <subcellularLocation>
        <location evidence="1">Nucleus</location>
    </subcellularLocation>
</comment>
<sequence>MSTKWQRLCPANQSDLPPLLFKYHLTSDGYELYMTDLTNVWSEHLSRHQILTRADESAATIDPSEDAEQYQMLLQKIGDAFHNEKDTHVTLDHKSPGTDTLRLTTSTKLPGPLRPLEWTLFLEKEPQSLLAQYMLFPLIKAEAGWESRQQNLMDQLKRKDWILGKLFDKLESVGVDLSTIFPGVSGLRTVRKGATLSQAAKHIRGVAPFDEHAWLDEQNQSSSDTNLAANLLAELFPTSEATAQPESPHPPPDGWWHGLSAASTTALPQRDDVKGIEEPEPPQDGGMTDTASGIDTDDEFERQETPPRFKRSKDTKDKSPDARKLQAPEQDLKASPSPSPRKPPTKRSTGLGKIGGPKPALTQAARSSPSPDHEPTITSEPTRTSPTNNDETDSGSDSDLDGGRPAPSKPTPQPQTTSPAKPRALGLGRIGGQRRQEQKQESPKHSPSGTATPEDDDAKNSHVQSQEKPSAKPRGLGTIGGKKKEPPAPPAKSPEPQQSTDSSPSPPSTKPKPKPTGSKLGVIGGNKVSKNSASSAPASHPPSSSTASRPNPIADADTETEDENYPPANKGQTSKPKSFARKSLSPEEPKHQPRLSEPRASEPPTEPETEEQKADRKREELKRQLQAKAKAPAKKKRKF</sequence>
<dbReference type="Pfam" id="PF09302">
    <property type="entry name" value="XLF"/>
    <property type="match status" value="1"/>
</dbReference>
<keyword evidence="3" id="KW-0238">DNA-binding</keyword>
<organism evidence="11 12">
    <name type="scientific">Aspergillus steynii IBT 23096</name>
    <dbReference type="NCBI Taxonomy" id="1392250"/>
    <lineage>
        <taxon>Eukaryota</taxon>
        <taxon>Fungi</taxon>
        <taxon>Dikarya</taxon>
        <taxon>Ascomycota</taxon>
        <taxon>Pezizomycotina</taxon>
        <taxon>Eurotiomycetes</taxon>
        <taxon>Eurotiomycetidae</taxon>
        <taxon>Eurotiales</taxon>
        <taxon>Aspergillaceae</taxon>
        <taxon>Aspergillus</taxon>
        <taxon>Aspergillus subgen. Circumdati</taxon>
    </lineage>
</organism>
<dbReference type="GO" id="GO:0032807">
    <property type="term" value="C:DNA ligase IV complex"/>
    <property type="evidence" value="ECO:0007669"/>
    <property type="project" value="TreeGrafter"/>
</dbReference>
<keyword evidence="12" id="KW-1185">Reference proteome</keyword>
<feature type="compositionally biased region" description="Basic and acidic residues" evidence="8">
    <location>
        <begin position="434"/>
        <end position="444"/>
    </location>
</feature>
<evidence type="ECO:0000313" key="11">
    <source>
        <dbReference type="EMBL" id="PLB45647.1"/>
    </source>
</evidence>
<dbReference type="InterPro" id="IPR053829">
    <property type="entry name" value="XLF-like_CC"/>
</dbReference>
<dbReference type="Gene3D" id="2.170.210.10">
    <property type="entry name" value="DNA double-strand break repair and VJ recombination XRCC4, N-terminal"/>
    <property type="match status" value="1"/>
</dbReference>
<evidence type="ECO:0000256" key="3">
    <source>
        <dbReference type="ARBA" id="ARBA00023125"/>
    </source>
</evidence>
<reference evidence="11 12" key="1">
    <citation type="submission" date="2016-12" db="EMBL/GenBank/DDBJ databases">
        <title>The genomes of Aspergillus section Nigri reveals drivers in fungal speciation.</title>
        <authorList>
            <consortium name="DOE Joint Genome Institute"/>
            <person name="Vesth T.C."/>
            <person name="Nybo J."/>
            <person name="Theobald S."/>
            <person name="Brandl J."/>
            <person name="Frisvad J.C."/>
            <person name="Nielsen K.F."/>
            <person name="Lyhne E.K."/>
            <person name="Kogle M.E."/>
            <person name="Kuo A."/>
            <person name="Riley R."/>
            <person name="Clum A."/>
            <person name="Nolan M."/>
            <person name="Lipzen A."/>
            <person name="Salamov A."/>
            <person name="Henrissat B."/>
            <person name="Wiebenga A."/>
            <person name="De Vries R.P."/>
            <person name="Grigoriev I.V."/>
            <person name="Mortensen U.H."/>
            <person name="Andersen M.R."/>
            <person name="Baker S.E."/>
        </authorList>
    </citation>
    <scope>NUCLEOTIDE SEQUENCE [LARGE SCALE GENOMIC DNA]</scope>
    <source>
        <strain evidence="11 12">IBT 23096</strain>
    </source>
</reference>
<dbReference type="AlphaFoldDB" id="A0A2I2FYE2"/>
<proteinExistence type="inferred from homology"/>
<name>A0A2I2FYE2_9EURO</name>